<protein>
    <recommendedName>
        <fullName evidence="11">Nucleoside transporter family protein</fullName>
    </recommendedName>
</protein>
<dbReference type="Proteomes" id="UP000179807">
    <property type="component" value="Unassembled WGS sequence"/>
</dbReference>
<comment type="subcellular location">
    <subcellularLocation>
        <location evidence="1">Membrane</location>
        <topology evidence="1">Multi-pass membrane protein</topology>
    </subcellularLocation>
</comment>
<dbReference type="AlphaFoldDB" id="A0A1J4KQE1"/>
<feature type="transmembrane region" description="Helical" evidence="8">
    <location>
        <begin position="358"/>
        <end position="377"/>
    </location>
</feature>
<evidence type="ECO:0000313" key="10">
    <source>
        <dbReference type="Proteomes" id="UP000179807"/>
    </source>
</evidence>
<evidence type="ECO:0000313" key="9">
    <source>
        <dbReference type="EMBL" id="OHT13521.1"/>
    </source>
</evidence>
<accession>A0A1J4KQE1</accession>
<feature type="transmembrane region" description="Helical" evidence="8">
    <location>
        <begin position="389"/>
        <end position="406"/>
    </location>
</feature>
<dbReference type="CDD" id="cd06174">
    <property type="entry name" value="MFS"/>
    <property type="match status" value="1"/>
</dbReference>
<dbReference type="GO" id="GO:0005337">
    <property type="term" value="F:nucleoside transmembrane transporter activity"/>
    <property type="evidence" value="ECO:0007669"/>
    <property type="project" value="InterPro"/>
</dbReference>
<feature type="compositionally biased region" description="Polar residues" evidence="7">
    <location>
        <begin position="1"/>
        <end position="10"/>
    </location>
</feature>
<evidence type="ECO:0000256" key="6">
    <source>
        <dbReference type="ARBA" id="ARBA00023136"/>
    </source>
</evidence>
<organism evidence="9 10">
    <name type="scientific">Tritrichomonas foetus</name>
    <dbReference type="NCBI Taxonomy" id="1144522"/>
    <lineage>
        <taxon>Eukaryota</taxon>
        <taxon>Metamonada</taxon>
        <taxon>Parabasalia</taxon>
        <taxon>Tritrichomonadida</taxon>
        <taxon>Tritrichomonadidae</taxon>
        <taxon>Tritrichomonas</taxon>
    </lineage>
</organism>
<dbReference type="Gene3D" id="1.20.1250.20">
    <property type="entry name" value="MFS general substrate transporter like domains"/>
    <property type="match status" value="1"/>
</dbReference>
<dbReference type="InterPro" id="IPR036259">
    <property type="entry name" value="MFS_trans_sf"/>
</dbReference>
<dbReference type="VEuPathDB" id="TrichDB:TRFO_16282"/>
<feature type="transmembrane region" description="Helical" evidence="8">
    <location>
        <begin position="175"/>
        <end position="194"/>
    </location>
</feature>
<keyword evidence="4 8" id="KW-0812">Transmembrane</keyword>
<feature type="transmembrane region" description="Helical" evidence="8">
    <location>
        <begin position="201"/>
        <end position="230"/>
    </location>
</feature>
<evidence type="ECO:0008006" key="11">
    <source>
        <dbReference type="Google" id="ProtNLM"/>
    </source>
</evidence>
<dbReference type="GeneID" id="94833588"/>
<dbReference type="Pfam" id="PF01733">
    <property type="entry name" value="Nucleoside_tran"/>
    <property type="match status" value="1"/>
</dbReference>
<dbReference type="InterPro" id="IPR002259">
    <property type="entry name" value="Eqnu_transpt"/>
</dbReference>
<feature type="compositionally biased region" description="Basic and acidic residues" evidence="7">
    <location>
        <begin position="13"/>
        <end position="25"/>
    </location>
</feature>
<feature type="transmembrane region" description="Helical" evidence="8">
    <location>
        <begin position="86"/>
        <end position="106"/>
    </location>
</feature>
<dbReference type="RefSeq" id="XP_068366657.1">
    <property type="nucleotide sequence ID" value="XM_068498884.1"/>
</dbReference>
<feature type="compositionally biased region" description="Acidic residues" evidence="7">
    <location>
        <begin position="53"/>
        <end position="67"/>
    </location>
</feature>
<evidence type="ECO:0000256" key="3">
    <source>
        <dbReference type="ARBA" id="ARBA00022448"/>
    </source>
</evidence>
<dbReference type="PANTHER" id="PTHR10332">
    <property type="entry name" value="EQUILIBRATIVE NUCLEOSIDE TRANSPORTER"/>
    <property type="match status" value="1"/>
</dbReference>
<evidence type="ECO:0000256" key="5">
    <source>
        <dbReference type="ARBA" id="ARBA00022989"/>
    </source>
</evidence>
<feature type="transmembrane region" description="Helical" evidence="8">
    <location>
        <begin position="242"/>
        <end position="266"/>
    </location>
</feature>
<sequence length="457" mass="50855">MSISQTTTSESDGEIRINKSSDDQLSHSNFEIGDESTEEKYTNSSSSQSDSIDGLDIEDNESKEDDEALKAKESPRELEAPKYLKFLCAYLGATAFMGYTACINAIDYFNEKCPGHPELSQNVARILNFCATGAQIICFPFVEKIGANIRILVSQLVFAFCFLFFLVYTNIATPVSVGALYAVMAFDGIFFGILMTSTNGFCGLLAIWGAPFAIIGNALAGIFSTALRLISKPIGSKGEGWFYFGVCFAIIVVGEILLFCFTYTDYYKERMKYAKKGLPFKTRILNIGRIFKKAYLECIQAAVINMTAYIVFPGYATSTQIKHGLDRGWVTSIIIACYMIGDFVGRSAARWWKWPSRNYVWIGVVLRFLFFPLYCISIENVVEKLADEIWIMVLSFFLPFSGGYFLNLSQAYTSSNPKLEKGEQEIASFTVSFCIGIGTFIGCLISYAMPVREGSGH</sequence>
<keyword evidence="5 8" id="KW-1133">Transmembrane helix</keyword>
<dbReference type="PANTHER" id="PTHR10332:SF10">
    <property type="entry name" value="EQUILIBRATIVE NUCLEOSIDE TRANSPORTER 4"/>
    <property type="match status" value="1"/>
</dbReference>
<comment type="similarity">
    <text evidence="2">Belongs to the SLC29A/ENT transporter (TC 2.A.57) family.</text>
</comment>
<feature type="transmembrane region" description="Helical" evidence="8">
    <location>
        <begin position="149"/>
        <end position="169"/>
    </location>
</feature>
<feature type="transmembrane region" description="Helical" evidence="8">
    <location>
        <begin position="126"/>
        <end position="142"/>
    </location>
</feature>
<dbReference type="GO" id="GO:0005886">
    <property type="term" value="C:plasma membrane"/>
    <property type="evidence" value="ECO:0007669"/>
    <property type="project" value="TreeGrafter"/>
</dbReference>
<feature type="region of interest" description="Disordered" evidence="7">
    <location>
        <begin position="1"/>
        <end position="74"/>
    </location>
</feature>
<proteinExistence type="inferred from homology"/>
<keyword evidence="3" id="KW-0813">Transport</keyword>
<evidence type="ECO:0000256" key="4">
    <source>
        <dbReference type="ARBA" id="ARBA00022692"/>
    </source>
</evidence>
<evidence type="ECO:0000256" key="1">
    <source>
        <dbReference type="ARBA" id="ARBA00004141"/>
    </source>
</evidence>
<feature type="transmembrane region" description="Helical" evidence="8">
    <location>
        <begin position="328"/>
        <end position="346"/>
    </location>
</feature>
<dbReference type="EMBL" id="MLAK01000510">
    <property type="protein sequence ID" value="OHT13521.1"/>
    <property type="molecule type" value="Genomic_DNA"/>
</dbReference>
<dbReference type="OrthoDB" id="1856718at2759"/>
<reference evidence="9" key="1">
    <citation type="submission" date="2016-10" db="EMBL/GenBank/DDBJ databases">
        <authorList>
            <person name="Benchimol M."/>
            <person name="Almeida L.G."/>
            <person name="Vasconcelos A.T."/>
            <person name="Perreira-Neves A."/>
            <person name="Rosa I.A."/>
            <person name="Tasca T."/>
            <person name="Bogo M.R."/>
            <person name="de Souza W."/>
        </authorList>
    </citation>
    <scope>NUCLEOTIDE SEQUENCE [LARGE SCALE GENOMIC DNA]</scope>
    <source>
        <strain evidence="9">K</strain>
    </source>
</reference>
<evidence type="ECO:0000256" key="2">
    <source>
        <dbReference type="ARBA" id="ARBA00007965"/>
    </source>
</evidence>
<feature type="transmembrane region" description="Helical" evidence="8">
    <location>
        <begin position="426"/>
        <end position="449"/>
    </location>
</feature>
<comment type="caution">
    <text evidence="9">The sequence shown here is derived from an EMBL/GenBank/DDBJ whole genome shotgun (WGS) entry which is preliminary data.</text>
</comment>
<gene>
    <name evidence="9" type="ORF">TRFO_16282</name>
</gene>
<keyword evidence="10" id="KW-1185">Reference proteome</keyword>
<evidence type="ECO:0000256" key="7">
    <source>
        <dbReference type="SAM" id="MobiDB-lite"/>
    </source>
</evidence>
<dbReference type="SUPFAM" id="SSF103473">
    <property type="entry name" value="MFS general substrate transporter"/>
    <property type="match status" value="1"/>
</dbReference>
<evidence type="ECO:0000256" key="8">
    <source>
        <dbReference type="SAM" id="Phobius"/>
    </source>
</evidence>
<name>A0A1J4KQE1_9EUKA</name>
<keyword evidence="6 8" id="KW-0472">Membrane</keyword>